<keyword evidence="6 12" id="KW-0547">Nucleotide-binding</keyword>
<keyword evidence="10 12" id="KW-0630">Potassium</keyword>
<keyword evidence="15" id="KW-1185">Reference proteome</keyword>
<feature type="binding site" evidence="12">
    <location>
        <position position="241"/>
    </location>
    <ligand>
        <name>substrate</name>
    </ligand>
</feature>
<keyword evidence="11 12" id="KW-0119">Carbohydrate metabolism</keyword>
<feature type="binding site" evidence="12">
    <location>
        <begin position="209"/>
        <end position="214"/>
    </location>
    <ligand>
        <name>ATP</name>
        <dbReference type="ChEBI" id="CHEBI:30616"/>
    </ligand>
</feature>
<feature type="binding site" evidence="12">
    <location>
        <begin position="41"/>
        <end position="45"/>
    </location>
    <ligand>
        <name>substrate</name>
    </ligand>
</feature>
<dbReference type="RefSeq" id="WP_095820845.1">
    <property type="nucleotide sequence ID" value="NZ_NSGH01000001.1"/>
</dbReference>
<evidence type="ECO:0000259" key="13">
    <source>
        <dbReference type="Pfam" id="PF00294"/>
    </source>
</evidence>
<keyword evidence="9 12" id="KW-0460">Magnesium</keyword>
<reference evidence="14 15" key="1">
    <citation type="submission" date="2017-08" db="EMBL/GenBank/DDBJ databases">
        <title>Salimicrobium alkalisoli sp. nov., isolated from saline alkaline soil.</title>
        <authorList>
            <person name="Zhang G."/>
            <person name="Xiong Q."/>
        </authorList>
    </citation>
    <scope>NUCLEOTIDE SEQUENCE [LARGE SCALE GENOMIC DNA]</scope>
    <source>
        <strain evidence="14 15">WN024</strain>
    </source>
</reference>
<dbReference type="InterPro" id="IPR002139">
    <property type="entry name" value="Ribo/fructo_kinase"/>
</dbReference>
<feature type="active site" description="Proton acceptor" evidence="12">
    <location>
        <position position="241"/>
    </location>
</feature>
<evidence type="ECO:0000256" key="3">
    <source>
        <dbReference type="ARBA" id="ARBA00016943"/>
    </source>
</evidence>
<dbReference type="CDD" id="cd01174">
    <property type="entry name" value="ribokinase"/>
    <property type="match status" value="1"/>
</dbReference>
<evidence type="ECO:0000256" key="8">
    <source>
        <dbReference type="ARBA" id="ARBA00022840"/>
    </source>
</evidence>
<sequence length="294" mass="31262">MKRPAVTVIGSINVDMITKTTVVPDQGETVLGDEFHIKSGGKGANQAIAAARLGADVSMIGRVGDDAHGEDMMRVLERESIDTAAVGKTDGAHTGVANIIVSNNDNRITIVPGANNEVSRDYVRQFEKEIAASDIVLLQFEIPLETVMYCLEVCEKHSVPVIVNPAPARTLPRDYWEKADYITPNESEAAQLFSEAEISGDLADKLVITKGEAGVSYSENGKTVTIPSYSVTPIDTTGAGDTFNGALAVALAGREPMASAVRFANAASALSIRKFGAQEGMPGRNEIHAFLNDQ</sequence>
<feature type="binding site" evidence="12">
    <location>
        <position position="141"/>
    </location>
    <ligand>
        <name>substrate</name>
    </ligand>
</feature>
<evidence type="ECO:0000256" key="10">
    <source>
        <dbReference type="ARBA" id="ARBA00022958"/>
    </source>
</evidence>
<feature type="binding site" evidence="12">
    <location>
        <position position="235"/>
    </location>
    <ligand>
        <name>K(+)</name>
        <dbReference type="ChEBI" id="CHEBI:29103"/>
    </ligand>
</feature>
<dbReference type="HAMAP" id="MF_01987">
    <property type="entry name" value="Ribokinase"/>
    <property type="match status" value="1"/>
</dbReference>
<comment type="pathway">
    <text evidence="12">Carbohydrate metabolism; D-ribose degradation; D-ribose 5-phosphate from beta-D-ribopyranose: step 2/2.</text>
</comment>
<evidence type="ECO:0000256" key="4">
    <source>
        <dbReference type="ARBA" id="ARBA00022679"/>
    </source>
</evidence>
<comment type="subcellular location">
    <subcellularLocation>
        <location evidence="12">Cytoplasm</location>
    </subcellularLocation>
</comment>
<feature type="binding site" evidence="12">
    <location>
        <position position="276"/>
    </location>
    <ligand>
        <name>K(+)</name>
        <dbReference type="ChEBI" id="CHEBI:29103"/>
    </ligand>
</feature>
<evidence type="ECO:0000313" key="14">
    <source>
        <dbReference type="EMBL" id="PBB06929.1"/>
    </source>
</evidence>
<evidence type="ECO:0000313" key="15">
    <source>
        <dbReference type="Proteomes" id="UP000217561"/>
    </source>
</evidence>
<evidence type="ECO:0000256" key="6">
    <source>
        <dbReference type="ARBA" id="ARBA00022741"/>
    </source>
</evidence>
<feature type="domain" description="Carbohydrate kinase PfkB" evidence="13">
    <location>
        <begin position="6"/>
        <end position="282"/>
    </location>
</feature>
<dbReference type="PRINTS" id="PR00990">
    <property type="entry name" value="RIBOKINASE"/>
</dbReference>
<evidence type="ECO:0000256" key="9">
    <source>
        <dbReference type="ARBA" id="ARBA00022842"/>
    </source>
</evidence>
<evidence type="ECO:0000256" key="7">
    <source>
        <dbReference type="ARBA" id="ARBA00022777"/>
    </source>
</evidence>
<evidence type="ECO:0000256" key="1">
    <source>
        <dbReference type="ARBA" id="ARBA00005380"/>
    </source>
</evidence>
<keyword evidence="5 12" id="KW-0479">Metal-binding</keyword>
<evidence type="ECO:0000256" key="5">
    <source>
        <dbReference type="ARBA" id="ARBA00022723"/>
    </source>
</evidence>
<feature type="binding site" evidence="12">
    <location>
        <position position="185"/>
    </location>
    <ligand>
        <name>ATP</name>
        <dbReference type="ChEBI" id="CHEBI:30616"/>
    </ligand>
</feature>
<dbReference type="InterPro" id="IPR011877">
    <property type="entry name" value="Ribokinase"/>
</dbReference>
<dbReference type="EC" id="2.7.1.15" evidence="2 12"/>
<dbReference type="PANTHER" id="PTHR10584">
    <property type="entry name" value="SUGAR KINASE"/>
    <property type="match status" value="1"/>
</dbReference>
<feature type="binding site" evidence="12">
    <location>
        <begin position="240"/>
        <end position="241"/>
    </location>
    <ligand>
        <name>ATP</name>
        <dbReference type="ChEBI" id="CHEBI:30616"/>
    </ligand>
</feature>
<dbReference type="Gene3D" id="3.40.1190.20">
    <property type="match status" value="1"/>
</dbReference>
<dbReference type="PANTHER" id="PTHR10584:SF166">
    <property type="entry name" value="RIBOKINASE"/>
    <property type="match status" value="1"/>
</dbReference>
<keyword evidence="8 12" id="KW-0067">ATP-binding</keyword>
<feature type="binding site" evidence="12">
    <location>
        <begin position="13"/>
        <end position="15"/>
    </location>
    <ligand>
        <name>substrate</name>
    </ligand>
</feature>
<dbReference type="InterPro" id="IPR011611">
    <property type="entry name" value="PfkB_dom"/>
</dbReference>
<comment type="similarity">
    <text evidence="12">Belongs to the carbohydrate kinase PfkB family. Ribokinase subfamily.</text>
</comment>
<dbReference type="EMBL" id="NSGH01000001">
    <property type="protein sequence ID" value="PBB06929.1"/>
    <property type="molecule type" value="Genomic_DNA"/>
</dbReference>
<gene>
    <name evidence="12 14" type="primary">rbsK</name>
    <name evidence="14" type="ORF">CKW00_00270</name>
</gene>
<feature type="binding site" evidence="12">
    <location>
        <position position="271"/>
    </location>
    <ligand>
        <name>K(+)</name>
        <dbReference type="ChEBI" id="CHEBI:29103"/>
    </ligand>
</feature>
<dbReference type="Pfam" id="PF00294">
    <property type="entry name" value="PfkB"/>
    <property type="match status" value="1"/>
</dbReference>
<comment type="catalytic activity">
    <reaction evidence="12">
        <text>D-ribose + ATP = D-ribose 5-phosphate + ADP + H(+)</text>
        <dbReference type="Rhea" id="RHEA:13697"/>
        <dbReference type="ChEBI" id="CHEBI:15378"/>
        <dbReference type="ChEBI" id="CHEBI:30616"/>
        <dbReference type="ChEBI" id="CHEBI:47013"/>
        <dbReference type="ChEBI" id="CHEBI:78346"/>
        <dbReference type="ChEBI" id="CHEBI:456216"/>
        <dbReference type="EC" id="2.7.1.15"/>
    </reaction>
</comment>
<dbReference type="InterPro" id="IPR029056">
    <property type="entry name" value="Ribokinase-like"/>
</dbReference>
<dbReference type="Proteomes" id="UP000217561">
    <property type="component" value="Unassembled WGS sequence"/>
</dbReference>
<dbReference type="NCBIfam" id="TIGR02152">
    <property type="entry name" value="D_ribokin_bact"/>
    <property type="match status" value="1"/>
</dbReference>
<organism evidence="14 15">
    <name type="scientific">Salimicrobium humidisoli</name>
    <dbReference type="NCBI Taxonomy" id="2029857"/>
    <lineage>
        <taxon>Bacteria</taxon>
        <taxon>Bacillati</taxon>
        <taxon>Bacillota</taxon>
        <taxon>Bacilli</taxon>
        <taxon>Bacillales</taxon>
        <taxon>Bacillaceae</taxon>
        <taxon>Salimicrobium</taxon>
    </lineage>
</organism>
<feature type="binding site" evidence="12">
    <location>
        <position position="265"/>
    </location>
    <ligand>
        <name>ATP</name>
        <dbReference type="ChEBI" id="CHEBI:30616"/>
    </ligand>
</feature>
<accession>A0ABX4HUN1</accession>
<keyword evidence="4 12" id="KW-0808">Transferase</keyword>
<comment type="caution">
    <text evidence="14">The sequence shown here is derived from an EMBL/GenBank/DDBJ whole genome shotgun (WGS) entry which is preliminary data.</text>
</comment>
<evidence type="ECO:0000256" key="11">
    <source>
        <dbReference type="ARBA" id="ARBA00023277"/>
    </source>
</evidence>
<dbReference type="InterPro" id="IPR002173">
    <property type="entry name" value="Carboh/pur_kinase_PfkB_CS"/>
</dbReference>
<comment type="function">
    <text evidence="12">Catalyzes the phosphorylation of ribose at O-5 in a reaction requiring ATP and magnesium. The resulting D-ribose-5-phosphate can then be used either for sythesis of nucleotides, histidine, and tryptophan, or as a component of the pentose phosphate pathway.</text>
</comment>
<comment type="similarity">
    <text evidence="1">Belongs to the carbohydrate kinase pfkB family.</text>
</comment>
<dbReference type="SUPFAM" id="SSF53613">
    <property type="entry name" value="Ribokinase-like"/>
    <property type="match status" value="1"/>
</dbReference>
<keyword evidence="7 12" id="KW-0418">Kinase</keyword>
<evidence type="ECO:0000256" key="12">
    <source>
        <dbReference type="HAMAP-Rule" id="MF_01987"/>
    </source>
</evidence>
<dbReference type="PROSITE" id="PS00584">
    <property type="entry name" value="PFKB_KINASES_2"/>
    <property type="match status" value="1"/>
</dbReference>
<protein>
    <recommendedName>
        <fullName evidence="3 12">Ribokinase</fullName>
        <shortName evidence="12">RK</shortName>
        <ecNumber evidence="2 12">2.7.1.15</ecNumber>
    </recommendedName>
</protein>
<evidence type="ECO:0000256" key="2">
    <source>
        <dbReference type="ARBA" id="ARBA00012035"/>
    </source>
</evidence>
<comment type="activity regulation">
    <text evidence="12">Activated by a monovalent cation that binds near, but not in, the active site. The most likely occupant of the site in vivo is potassium. Ion binding induces a conformational change that may alter substrate affinity.</text>
</comment>
<proteinExistence type="inferred from homology"/>
<comment type="subunit">
    <text evidence="12">Homodimer.</text>
</comment>
<keyword evidence="12" id="KW-0963">Cytoplasm</keyword>
<feature type="binding site" evidence="12">
    <location>
        <position position="237"/>
    </location>
    <ligand>
        <name>K(+)</name>
        <dbReference type="ChEBI" id="CHEBI:29103"/>
    </ligand>
</feature>
<comment type="caution">
    <text evidence="12">Lacks conserved residue(s) required for the propagation of feature annotation.</text>
</comment>
<comment type="cofactor">
    <cofactor evidence="12">
        <name>Mg(2+)</name>
        <dbReference type="ChEBI" id="CHEBI:18420"/>
    </cofactor>
    <text evidence="12">Requires a divalent cation, most likely magnesium in vivo, as an electrophilic catalyst to aid phosphoryl group transfer. It is the chelate of the metal and the nucleotide that is the actual substrate.</text>
</comment>
<feature type="binding site" evidence="12">
    <location>
        <position position="274"/>
    </location>
    <ligand>
        <name>K(+)</name>
        <dbReference type="ChEBI" id="CHEBI:29103"/>
    </ligand>
</feature>
<name>A0ABX4HUN1_9BACI</name>